<reference evidence="2 3" key="1">
    <citation type="submission" date="2023-04" db="EMBL/GenBank/DDBJ databases">
        <title>Streptomyces chengmaiensis sp. nov. isolated from the stem of mangrove plant in Hainan.</title>
        <authorList>
            <person name="Huang X."/>
            <person name="Zhou S."/>
            <person name="Chu X."/>
            <person name="Xie Y."/>
            <person name="Lin Y."/>
        </authorList>
    </citation>
    <scope>NUCLEOTIDE SEQUENCE [LARGE SCALE GENOMIC DNA]</scope>
    <source>
        <strain evidence="2 3">HNM0663</strain>
    </source>
</reference>
<name>A0ABT6HG82_9ACTN</name>
<dbReference type="Pfam" id="PF01546">
    <property type="entry name" value="Peptidase_M20"/>
    <property type="match status" value="1"/>
</dbReference>
<dbReference type="Proteomes" id="UP001223144">
    <property type="component" value="Unassembled WGS sequence"/>
</dbReference>
<dbReference type="InterPro" id="IPR002933">
    <property type="entry name" value="Peptidase_M20"/>
</dbReference>
<dbReference type="SUPFAM" id="SSF53187">
    <property type="entry name" value="Zn-dependent exopeptidases"/>
    <property type="match status" value="1"/>
</dbReference>
<dbReference type="InterPro" id="IPR017439">
    <property type="entry name" value="Amidohydrolase"/>
</dbReference>
<dbReference type="Pfam" id="PF07687">
    <property type="entry name" value="M20_dimer"/>
    <property type="match status" value="1"/>
</dbReference>
<sequence>MRTPAVSDALRDGLASLYRDLHAHPELSFAETRTASLVAERLARLDGVRVTTGVGGTGVVGELANGDGPHILLRADLDALPVQERTRLPYASGTAGVMHACGHDMHVVCLLGALELLAGARDGWSGRVTAVFQPAEEVGAGAQSMIDDGLLAGMTETPDIVLAQHVGPFPAGTVGCHPGPALAAADGLKVTLYGRGAHGSRPEAAVDPVVLAAATVMRLQTVVSREIAGGDTAVLTVGAINAGVRGNVIPDEAELKLSIRTFTAPVRERVLAAVERVIRAEAAASGADREPLITPLDSFPALVNDERAMERTEGAFRRHFGELSVFDPGPTTGSEDCGVLGAALGAPVCYWFIGGTDPEAYRSAAAEGATDRDIPANHSPRFAPVVEPTLTTGVEALTTAALTWLAPS</sequence>
<dbReference type="NCBIfam" id="TIGR01891">
    <property type="entry name" value="amidohydrolases"/>
    <property type="match status" value="1"/>
</dbReference>
<organism evidence="2 3">
    <name type="scientific">Streptomyces chengmaiensis</name>
    <dbReference type="NCBI Taxonomy" id="3040919"/>
    <lineage>
        <taxon>Bacteria</taxon>
        <taxon>Bacillati</taxon>
        <taxon>Actinomycetota</taxon>
        <taxon>Actinomycetes</taxon>
        <taxon>Kitasatosporales</taxon>
        <taxon>Streptomycetaceae</taxon>
        <taxon>Streptomyces</taxon>
    </lineage>
</organism>
<dbReference type="PANTHER" id="PTHR11014:SF63">
    <property type="entry name" value="METALLOPEPTIDASE, PUTATIVE (AFU_ORTHOLOGUE AFUA_6G09600)-RELATED"/>
    <property type="match status" value="1"/>
</dbReference>
<comment type="caution">
    <text evidence="2">The sequence shown here is derived from an EMBL/GenBank/DDBJ whole genome shotgun (WGS) entry which is preliminary data.</text>
</comment>
<dbReference type="PANTHER" id="PTHR11014">
    <property type="entry name" value="PEPTIDASE M20 FAMILY MEMBER"/>
    <property type="match status" value="1"/>
</dbReference>
<dbReference type="RefSeq" id="WP_279926063.1">
    <property type="nucleotide sequence ID" value="NZ_JARWBG010000002.1"/>
</dbReference>
<evidence type="ECO:0000313" key="3">
    <source>
        <dbReference type="Proteomes" id="UP001223144"/>
    </source>
</evidence>
<dbReference type="Gene3D" id="3.30.70.360">
    <property type="match status" value="1"/>
</dbReference>
<evidence type="ECO:0000313" key="2">
    <source>
        <dbReference type="EMBL" id="MDH2387776.1"/>
    </source>
</evidence>
<keyword evidence="3" id="KW-1185">Reference proteome</keyword>
<accession>A0ABT6HG82</accession>
<dbReference type="InterPro" id="IPR036264">
    <property type="entry name" value="Bact_exopeptidase_dim_dom"/>
</dbReference>
<gene>
    <name evidence="2" type="ORF">QCN29_03020</name>
</gene>
<dbReference type="SUPFAM" id="SSF55031">
    <property type="entry name" value="Bacterial exopeptidase dimerisation domain"/>
    <property type="match status" value="1"/>
</dbReference>
<dbReference type="Gene3D" id="3.40.630.10">
    <property type="entry name" value="Zn peptidases"/>
    <property type="match status" value="1"/>
</dbReference>
<proteinExistence type="predicted"/>
<dbReference type="EMBL" id="JARWBG010000002">
    <property type="protein sequence ID" value="MDH2387776.1"/>
    <property type="molecule type" value="Genomic_DNA"/>
</dbReference>
<feature type="domain" description="Peptidase M20 dimerisation" evidence="1">
    <location>
        <begin position="187"/>
        <end position="283"/>
    </location>
</feature>
<protein>
    <submittedName>
        <fullName evidence="2">Amidohydrolase</fullName>
    </submittedName>
</protein>
<dbReference type="PIRSF" id="PIRSF005962">
    <property type="entry name" value="Pept_M20D_amidohydro"/>
    <property type="match status" value="1"/>
</dbReference>
<evidence type="ECO:0000259" key="1">
    <source>
        <dbReference type="Pfam" id="PF07687"/>
    </source>
</evidence>
<dbReference type="InterPro" id="IPR011650">
    <property type="entry name" value="Peptidase_M20_dimer"/>
</dbReference>